<dbReference type="OMA" id="ALVAHEC"/>
<keyword evidence="3" id="KW-0813">Transport</keyword>
<dbReference type="InterPro" id="IPR020846">
    <property type="entry name" value="MFS_dom"/>
</dbReference>
<dbReference type="PROSITE" id="PS00216">
    <property type="entry name" value="SUGAR_TRANSPORT_1"/>
    <property type="match status" value="1"/>
</dbReference>
<feature type="transmembrane region" description="Helical" evidence="7">
    <location>
        <begin position="315"/>
        <end position="343"/>
    </location>
</feature>
<name>A0AA38BN29_TAXCH</name>
<evidence type="ECO:0000313" key="9">
    <source>
        <dbReference type="EMBL" id="KAH9287805.1"/>
    </source>
</evidence>
<reference evidence="9 10" key="1">
    <citation type="journal article" date="2021" name="Nat. Plants">
        <title>The Taxus genome provides insights into paclitaxel biosynthesis.</title>
        <authorList>
            <person name="Xiong X."/>
            <person name="Gou J."/>
            <person name="Liao Q."/>
            <person name="Li Y."/>
            <person name="Zhou Q."/>
            <person name="Bi G."/>
            <person name="Li C."/>
            <person name="Du R."/>
            <person name="Wang X."/>
            <person name="Sun T."/>
            <person name="Guo L."/>
            <person name="Liang H."/>
            <person name="Lu P."/>
            <person name="Wu Y."/>
            <person name="Zhang Z."/>
            <person name="Ro D.K."/>
            <person name="Shang Y."/>
            <person name="Huang S."/>
            <person name="Yan J."/>
        </authorList>
    </citation>
    <scope>NUCLEOTIDE SEQUENCE [LARGE SCALE GENOMIC DNA]</scope>
    <source>
        <strain evidence="9">Ta-2019</strain>
    </source>
</reference>
<keyword evidence="10" id="KW-1185">Reference proteome</keyword>
<dbReference type="SUPFAM" id="SSF103473">
    <property type="entry name" value="MFS general substrate transporter"/>
    <property type="match status" value="1"/>
</dbReference>
<feature type="transmembrane region" description="Helical" evidence="7">
    <location>
        <begin position="134"/>
        <end position="151"/>
    </location>
</feature>
<comment type="caution">
    <text evidence="9">The sequence shown here is derived from an EMBL/GenBank/DDBJ whole genome shotgun (WGS) entry which is preliminary data.</text>
</comment>
<evidence type="ECO:0000256" key="6">
    <source>
        <dbReference type="ARBA" id="ARBA00023136"/>
    </source>
</evidence>
<keyword evidence="4 7" id="KW-0812">Transmembrane</keyword>
<dbReference type="Pfam" id="PF00083">
    <property type="entry name" value="Sugar_tr"/>
    <property type="match status" value="1"/>
</dbReference>
<evidence type="ECO:0000256" key="4">
    <source>
        <dbReference type="ARBA" id="ARBA00022692"/>
    </source>
</evidence>
<evidence type="ECO:0000259" key="8">
    <source>
        <dbReference type="PROSITE" id="PS50850"/>
    </source>
</evidence>
<dbReference type="PROSITE" id="PS50850">
    <property type="entry name" value="MFS"/>
    <property type="match status" value="1"/>
</dbReference>
<comment type="similarity">
    <text evidence="2">Belongs to the major facilitator superfamily. Sugar transporter (TC 2.A.1.1) family.</text>
</comment>
<protein>
    <recommendedName>
        <fullName evidence="8">Major facilitator superfamily (MFS) profile domain-containing protein</fullName>
    </recommendedName>
</protein>
<feature type="transmembrane region" description="Helical" evidence="7">
    <location>
        <begin position="214"/>
        <end position="239"/>
    </location>
</feature>
<dbReference type="InterPro" id="IPR005828">
    <property type="entry name" value="MFS_sugar_transport-like"/>
</dbReference>
<feature type="transmembrane region" description="Helical" evidence="7">
    <location>
        <begin position="381"/>
        <end position="400"/>
    </location>
</feature>
<evidence type="ECO:0000256" key="3">
    <source>
        <dbReference type="ARBA" id="ARBA00022597"/>
    </source>
</evidence>
<evidence type="ECO:0000313" key="10">
    <source>
        <dbReference type="Proteomes" id="UP000824469"/>
    </source>
</evidence>
<sequence>NGYSSPTQEQITDDLGLSVSQFSLFGSLSNIGAMVGAIVSGQIADFIGRKGALIVAAIPNIIGRVTISFAKGCFIPVFGKVIDRLWSGCHLIHSACVHSRDSSQALAWWPWSSKSVGIMLVYLCWLFLGSRALAIAGVVPFCLLFFGLFFIPESPRWLAKIGNGDFEASLQYLRGSGVDVSLEAIEIKFVFQSAVEMRNQQPTIKFSEIFERRYAMPLTIGIGLLLLQQLSGINGIMFYSSSIFKSAGISSGNAATLGLGAVQVVMTAVTAGLIDRTGRRLLLMVSSGGLAVCLFLVGVAFHIKSHLSGDHHLEAFISVLTLASLLAYIISFSLGIGAIPWIIMSEILPVNVKGLAGSVATLANWSSSWLVTMTLNLLLQWSPAGTFFLYAIICFFTLIFV</sequence>
<feature type="transmembrane region" description="Helical" evidence="7">
    <location>
        <begin position="281"/>
        <end position="303"/>
    </location>
</feature>
<feature type="non-terminal residue" evidence="9">
    <location>
        <position position="401"/>
    </location>
</feature>
<keyword evidence="6 7" id="KW-0472">Membrane</keyword>
<dbReference type="InterPro" id="IPR003663">
    <property type="entry name" value="Sugar/inositol_transpt"/>
</dbReference>
<dbReference type="InterPro" id="IPR050549">
    <property type="entry name" value="MFS_Trehalose_Transporter"/>
</dbReference>
<evidence type="ECO:0000256" key="1">
    <source>
        <dbReference type="ARBA" id="ARBA00004141"/>
    </source>
</evidence>
<feature type="domain" description="Major facilitator superfamily (MFS) profile" evidence="8">
    <location>
        <begin position="1"/>
        <end position="401"/>
    </location>
</feature>
<dbReference type="EMBL" id="JAHRHJ020003813">
    <property type="protein sequence ID" value="KAH9287805.1"/>
    <property type="molecule type" value="Genomic_DNA"/>
</dbReference>
<feature type="non-terminal residue" evidence="9">
    <location>
        <position position="1"/>
    </location>
</feature>
<comment type="subcellular location">
    <subcellularLocation>
        <location evidence="1">Membrane</location>
        <topology evidence="1">Multi-pass membrane protein</topology>
    </subcellularLocation>
</comment>
<dbReference type="AlphaFoldDB" id="A0AA38BN29"/>
<dbReference type="PANTHER" id="PTHR48021:SF1">
    <property type="entry name" value="GH07001P-RELATED"/>
    <property type="match status" value="1"/>
</dbReference>
<evidence type="ECO:0000256" key="2">
    <source>
        <dbReference type="ARBA" id="ARBA00010992"/>
    </source>
</evidence>
<feature type="transmembrane region" description="Helical" evidence="7">
    <location>
        <begin position="254"/>
        <end position="274"/>
    </location>
</feature>
<keyword evidence="5 7" id="KW-1133">Transmembrane helix</keyword>
<dbReference type="GO" id="GO:0022857">
    <property type="term" value="F:transmembrane transporter activity"/>
    <property type="evidence" value="ECO:0007669"/>
    <property type="project" value="InterPro"/>
</dbReference>
<dbReference type="PRINTS" id="PR00171">
    <property type="entry name" value="SUGRTRNSPORT"/>
</dbReference>
<evidence type="ECO:0000256" key="7">
    <source>
        <dbReference type="SAM" id="Phobius"/>
    </source>
</evidence>
<gene>
    <name evidence="9" type="ORF">KI387_031922</name>
</gene>
<keyword evidence="3" id="KW-0762">Sugar transport</keyword>
<dbReference type="Gene3D" id="1.20.1250.20">
    <property type="entry name" value="MFS general substrate transporter like domains"/>
    <property type="match status" value="1"/>
</dbReference>
<dbReference type="InterPro" id="IPR036259">
    <property type="entry name" value="MFS_trans_sf"/>
</dbReference>
<dbReference type="GO" id="GO:0016020">
    <property type="term" value="C:membrane"/>
    <property type="evidence" value="ECO:0007669"/>
    <property type="project" value="UniProtKB-SubCell"/>
</dbReference>
<dbReference type="Proteomes" id="UP000824469">
    <property type="component" value="Unassembled WGS sequence"/>
</dbReference>
<evidence type="ECO:0000256" key="5">
    <source>
        <dbReference type="ARBA" id="ARBA00022989"/>
    </source>
</evidence>
<dbReference type="InterPro" id="IPR005829">
    <property type="entry name" value="Sugar_transporter_CS"/>
</dbReference>
<dbReference type="PANTHER" id="PTHR48021">
    <property type="match status" value="1"/>
</dbReference>
<proteinExistence type="inferred from homology"/>
<organism evidence="9 10">
    <name type="scientific">Taxus chinensis</name>
    <name type="common">Chinese yew</name>
    <name type="synonym">Taxus wallichiana var. chinensis</name>
    <dbReference type="NCBI Taxonomy" id="29808"/>
    <lineage>
        <taxon>Eukaryota</taxon>
        <taxon>Viridiplantae</taxon>
        <taxon>Streptophyta</taxon>
        <taxon>Embryophyta</taxon>
        <taxon>Tracheophyta</taxon>
        <taxon>Spermatophyta</taxon>
        <taxon>Pinopsida</taxon>
        <taxon>Pinidae</taxon>
        <taxon>Conifers II</taxon>
        <taxon>Cupressales</taxon>
        <taxon>Taxaceae</taxon>
        <taxon>Taxus</taxon>
    </lineage>
</organism>
<accession>A0AA38BN29</accession>